<protein>
    <submittedName>
        <fullName evidence="2">Uncharacterized protein</fullName>
    </submittedName>
</protein>
<feature type="coiled-coil region" evidence="1">
    <location>
        <begin position="128"/>
        <end position="155"/>
    </location>
</feature>
<evidence type="ECO:0000256" key="1">
    <source>
        <dbReference type="SAM" id="Coils"/>
    </source>
</evidence>
<accession>A0A6J5LFN5</accession>
<feature type="coiled-coil region" evidence="1">
    <location>
        <begin position="51"/>
        <end position="85"/>
    </location>
</feature>
<reference evidence="2" key="1">
    <citation type="submission" date="2020-04" db="EMBL/GenBank/DDBJ databases">
        <authorList>
            <person name="Chiriac C."/>
            <person name="Salcher M."/>
            <person name="Ghai R."/>
            <person name="Kavagutti S V."/>
        </authorList>
    </citation>
    <scope>NUCLEOTIDE SEQUENCE</scope>
</reference>
<keyword evidence="1" id="KW-0175">Coiled coil</keyword>
<gene>
    <name evidence="2" type="ORF">UFOVP119_73</name>
</gene>
<organism evidence="2">
    <name type="scientific">uncultured Caudovirales phage</name>
    <dbReference type="NCBI Taxonomy" id="2100421"/>
    <lineage>
        <taxon>Viruses</taxon>
        <taxon>Duplodnaviria</taxon>
        <taxon>Heunggongvirae</taxon>
        <taxon>Uroviricota</taxon>
        <taxon>Caudoviricetes</taxon>
        <taxon>Peduoviridae</taxon>
        <taxon>Maltschvirus</taxon>
        <taxon>Maltschvirus maltsch</taxon>
    </lineage>
</organism>
<name>A0A6J5LFN5_9CAUD</name>
<sequence>MATDLSDMVIEEISLVDDGANEGARVEIVKALHGARNQAADDEAAFMQSRNTEYHMDLESLSKALEDAEAKLTTLEKRASDAEAANVASVEVIKAKDAEIEALKKAAAPAPTEEDVLKSLPESVRKRIEKAEADAKAATDEVAKARDAAETAESIEKARKIGVGDAKVVGPLLRRVAKGQTTAEDAAALEGVLKAAAAAANPHLFRSLGSDAAVDGDPEELLKAKATEIQKAKGVTFEAAYAAAMEQNPSLYSAYIQKRRA</sequence>
<evidence type="ECO:0000313" key="2">
    <source>
        <dbReference type="EMBL" id="CAB4130449.1"/>
    </source>
</evidence>
<proteinExistence type="predicted"/>
<dbReference type="EMBL" id="LR796238">
    <property type="protein sequence ID" value="CAB4130449.1"/>
    <property type="molecule type" value="Genomic_DNA"/>
</dbReference>